<evidence type="ECO:0000313" key="1">
    <source>
        <dbReference type="EMBL" id="UWX64770.1"/>
    </source>
</evidence>
<dbReference type="Proteomes" id="UP001060261">
    <property type="component" value="Chromosome"/>
</dbReference>
<name>A0ABY5YI35_9DEIO</name>
<keyword evidence="2" id="KW-1185">Reference proteome</keyword>
<protein>
    <recommendedName>
        <fullName evidence="3">DNA methylase N-4/N-6 domain-containing protein</fullName>
    </recommendedName>
</protein>
<sequence>MALKILLVDNRTAELGQRDEEAVAALLQEMLGSGDGLIGTGYDAGDLDQLLASLQGDAPPLVDDEEPASATELEVAQEKWTVQPGDIWEISSSSVPGRSHRVLCGDGLVPGALESLLQGAQPDVIHCDPPYGISIVNTGGQIGSGQVYRPVIGDDSTNTAVRAYQLTAERFPKALHVWWGGNYYADHLPPSMGWLVWDKQNDGLSFADVELAWTNQHRAARMFRHMWSGGARASETDERRTVGSFTTRPAPLPGLAALPRGCGANWFPRAGQRGSRKPACRHPGRRPTAAACAAGHPVLETFRGARASNRRQTG</sequence>
<evidence type="ECO:0000313" key="2">
    <source>
        <dbReference type="Proteomes" id="UP001060261"/>
    </source>
</evidence>
<accession>A0ABY5YI35</accession>
<evidence type="ECO:0008006" key="3">
    <source>
        <dbReference type="Google" id="ProtNLM"/>
    </source>
</evidence>
<gene>
    <name evidence="1" type="ORF">N0D28_03665</name>
</gene>
<proteinExistence type="predicted"/>
<dbReference type="EMBL" id="CP104213">
    <property type="protein sequence ID" value="UWX64770.1"/>
    <property type="molecule type" value="Genomic_DNA"/>
</dbReference>
<organism evidence="1 2">
    <name type="scientific">Deinococcus rubellus</name>
    <dbReference type="NCBI Taxonomy" id="1889240"/>
    <lineage>
        <taxon>Bacteria</taxon>
        <taxon>Thermotogati</taxon>
        <taxon>Deinococcota</taxon>
        <taxon>Deinococci</taxon>
        <taxon>Deinococcales</taxon>
        <taxon>Deinococcaceae</taxon>
        <taxon>Deinococcus</taxon>
    </lineage>
</organism>
<reference evidence="1" key="1">
    <citation type="submission" date="2022-09" db="EMBL/GenBank/DDBJ databases">
        <title>genome sequence of Deinococcus rubellus.</title>
        <authorList>
            <person name="Srinivasan S."/>
        </authorList>
    </citation>
    <scope>NUCLEOTIDE SEQUENCE</scope>
    <source>
        <strain evidence="1">Ant6</strain>
    </source>
</reference>